<feature type="transmembrane region" description="Helical" evidence="6">
    <location>
        <begin position="12"/>
        <end position="40"/>
    </location>
</feature>
<proteinExistence type="predicted"/>
<dbReference type="EMBL" id="BARS01002083">
    <property type="protein sequence ID" value="GAF80879.1"/>
    <property type="molecule type" value="Genomic_DNA"/>
</dbReference>
<feature type="transmembrane region" description="Helical" evidence="6">
    <location>
        <begin position="96"/>
        <end position="117"/>
    </location>
</feature>
<dbReference type="Pfam" id="PF03739">
    <property type="entry name" value="LptF_LptG"/>
    <property type="match status" value="1"/>
</dbReference>
<protein>
    <recommendedName>
        <fullName evidence="8">YjgP/YjgQ family permease</fullName>
    </recommendedName>
</protein>
<dbReference type="InterPro" id="IPR005495">
    <property type="entry name" value="LptG/LptF_permease"/>
</dbReference>
<comment type="subcellular location">
    <subcellularLocation>
        <location evidence="1">Cell membrane</location>
        <topology evidence="1">Multi-pass membrane protein</topology>
    </subcellularLocation>
</comment>
<keyword evidence="2" id="KW-1003">Cell membrane</keyword>
<evidence type="ECO:0000256" key="5">
    <source>
        <dbReference type="ARBA" id="ARBA00023136"/>
    </source>
</evidence>
<accession>X0SIN6</accession>
<evidence type="ECO:0008006" key="8">
    <source>
        <dbReference type="Google" id="ProtNLM"/>
    </source>
</evidence>
<organism evidence="7">
    <name type="scientific">marine sediment metagenome</name>
    <dbReference type="NCBI Taxonomy" id="412755"/>
    <lineage>
        <taxon>unclassified sequences</taxon>
        <taxon>metagenomes</taxon>
        <taxon>ecological metagenomes</taxon>
    </lineage>
</organism>
<dbReference type="AlphaFoldDB" id="X0SIN6"/>
<dbReference type="PANTHER" id="PTHR33529:SF6">
    <property type="entry name" value="YJGP_YJGQ FAMILY PERMEASE"/>
    <property type="match status" value="1"/>
</dbReference>
<keyword evidence="3 6" id="KW-0812">Transmembrane</keyword>
<evidence type="ECO:0000256" key="3">
    <source>
        <dbReference type="ARBA" id="ARBA00022692"/>
    </source>
</evidence>
<dbReference type="GO" id="GO:0043190">
    <property type="term" value="C:ATP-binding cassette (ABC) transporter complex"/>
    <property type="evidence" value="ECO:0007669"/>
    <property type="project" value="TreeGrafter"/>
</dbReference>
<name>X0SIN6_9ZZZZ</name>
<evidence type="ECO:0000256" key="1">
    <source>
        <dbReference type="ARBA" id="ARBA00004651"/>
    </source>
</evidence>
<evidence type="ECO:0000256" key="4">
    <source>
        <dbReference type="ARBA" id="ARBA00022989"/>
    </source>
</evidence>
<comment type="caution">
    <text evidence="7">The sequence shown here is derived from an EMBL/GenBank/DDBJ whole genome shotgun (WGS) entry which is preliminary data.</text>
</comment>
<evidence type="ECO:0000256" key="2">
    <source>
        <dbReference type="ARBA" id="ARBA00022475"/>
    </source>
</evidence>
<feature type="non-terminal residue" evidence="7">
    <location>
        <position position="232"/>
    </location>
</feature>
<dbReference type="GO" id="GO:0015920">
    <property type="term" value="P:lipopolysaccharide transport"/>
    <property type="evidence" value="ECO:0007669"/>
    <property type="project" value="TreeGrafter"/>
</dbReference>
<evidence type="ECO:0000256" key="6">
    <source>
        <dbReference type="SAM" id="Phobius"/>
    </source>
</evidence>
<keyword evidence="5 6" id="KW-0472">Membrane</keyword>
<feature type="transmembrane region" description="Helical" evidence="6">
    <location>
        <begin position="52"/>
        <end position="75"/>
    </location>
</feature>
<dbReference type="PANTHER" id="PTHR33529">
    <property type="entry name" value="SLR0882 PROTEIN-RELATED"/>
    <property type="match status" value="1"/>
</dbReference>
<keyword evidence="4 6" id="KW-1133">Transmembrane helix</keyword>
<sequence>MKILRTYLLKEMLWPFMLSLAILVFIMLTGNLINLFSLVIEKGVSVVLVGKLVLLFIPNILSYAIPLAILSATLLTIGRLSADNEIVAIRASGINLYKLCFPVIVLGMLASLASIPLNDRLKPNALFATRKIVKQIGVKSPSAFLEAGTFIRTFQNYIIFIYGIHQNKLTNIRIYQPQEGGPTRTIIANRGEFLPIMEKNIVKLKLIDGTSDEPNPKDPYAFYKLNFKTYYL</sequence>
<reference evidence="7" key="1">
    <citation type="journal article" date="2014" name="Front. Microbiol.">
        <title>High frequency of phylogenetically diverse reductive dehalogenase-homologous genes in deep subseafloor sedimentary metagenomes.</title>
        <authorList>
            <person name="Kawai M."/>
            <person name="Futagami T."/>
            <person name="Toyoda A."/>
            <person name="Takaki Y."/>
            <person name="Nishi S."/>
            <person name="Hori S."/>
            <person name="Arai W."/>
            <person name="Tsubouchi T."/>
            <person name="Morono Y."/>
            <person name="Uchiyama I."/>
            <person name="Ito T."/>
            <person name="Fujiyama A."/>
            <person name="Inagaki F."/>
            <person name="Takami H."/>
        </authorList>
    </citation>
    <scope>NUCLEOTIDE SEQUENCE</scope>
    <source>
        <strain evidence="7">Expedition CK06-06</strain>
    </source>
</reference>
<evidence type="ECO:0000313" key="7">
    <source>
        <dbReference type="EMBL" id="GAF80879.1"/>
    </source>
</evidence>
<gene>
    <name evidence="7" type="ORF">S01H1_03889</name>
</gene>